<evidence type="ECO:0000313" key="2">
    <source>
        <dbReference type="Proteomes" id="UP000184600"/>
    </source>
</evidence>
<accession>A0A1M7YZ92</accession>
<gene>
    <name evidence="1" type="ORF">VQ7734_03642</name>
</gene>
<evidence type="ECO:0000313" key="1">
    <source>
        <dbReference type="EMBL" id="SHO57872.1"/>
    </source>
</evidence>
<organism evidence="1 2">
    <name type="scientific">Vibrio quintilis</name>
    <dbReference type="NCBI Taxonomy" id="1117707"/>
    <lineage>
        <taxon>Bacteria</taxon>
        <taxon>Pseudomonadati</taxon>
        <taxon>Pseudomonadota</taxon>
        <taxon>Gammaproteobacteria</taxon>
        <taxon>Vibrionales</taxon>
        <taxon>Vibrionaceae</taxon>
        <taxon>Vibrio</taxon>
    </lineage>
</organism>
<dbReference type="EMBL" id="FRFG01000048">
    <property type="protein sequence ID" value="SHO57872.1"/>
    <property type="molecule type" value="Genomic_DNA"/>
</dbReference>
<sequence length="70" mass="7717">MKIQSCGYFGDERGNTHQVFKRVKQVVYPLLKGGQIIRDVRCGFVTAEGIVNDNGDGTFSTLDGEVLKPI</sequence>
<protein>
    <submittedName>
        <fullName evidence="1">Uncharacterized protein</fullName>
    </submittedName>
</protein>
<dbReference type="AlphaFoldDB" id="A0A1M7YZ92"/>
<keyword evidence="2" id="KW-1185">Reference proteome</keyword>
<dbReference type="Proteomes" id="UP000184600">
    <property type="component" value="Unassembled WGS sequence"/>
</dbReference>
<reference evidence="2" key="1">
    <citation type="submission" date="2016-12" db="EMBL/GenBank/DDBJ databases">
        <authorList>
            <person name="Rodrigo-Torres L."/>
            <person name="Arahal R.D."/>
            <person name="Lucena T."/>
        </authorList>
    </citation>
    <scope>NUCLEOTIDE SEQUENCE [LARGE SCALE GENOMIC DNA]</scope>
</reference>
<name>A0A1M7YZ92_9VIBR</name>
<proteinExistence type="predicted"/>